<keyword evidence="2" id="KW-0963">Cytoplasm</keyword>
<organism evidence="12 13">
    <name type="scientific">Candidatus Staskawiczbacteria bacterium RIFCSPHIGHO2_01_FULL_34_27</name>
    <dbReference type="NCBI Taxonomy" id="1802199"/>
    <lineage>
        <taxon>Bacteria</taxon>
        <taxon>Candidatus Staskawicziibacteriota</taxon>
    </lineage>
</organism>
<dbReference type="GO" id="GO:0003677">
    <property type="term" value="F:DNA binding"/>
    <property type="evidence" value="ECO:0007669"/>
    <property type="project" value="UniProtKB-UniRule"/>
</dbReference>
<evidence type="ECO:0000256" key="9">
    <source>
        <dbReference type="PROSITE-ProRule" id="PRU01248"/>
    </source>
</evidence>
<evidence type="ECO:0000259" key="11">
    <source>
        <dbReference type="PROSITE" id="PS51900"/>
    </source>
</evidence>
<dbReference type="InterPro" id="IPR044068">
    <property type="entry name" value="CB"/>
</dbReference>
<feature type="domain" description="Tyr recombinase" evidence="10">
    <location>
        <begin position="123"/>
        <end position="314"/>
    </location>
</feature>
<dbReference type="InterPro" id="IPR004107">
    <property type="entry name" value="Integrase_SAM-like_N"/>
</dbReference>
<dbReference type="Proteomes" id="UP000178991">
    <property type="component" value="Unassembled WGS sequence"/>
</dbReference>
<evidence type="ECO:0000256" key="4">
    <source>
        <dbReference type="ARBA" id="ARBA00022829"/>
    </source>
</evidence>
<dbReference type="Gene3D" id="1.10.150.130">
    <property type="match status" value="1"/>
</dbReference>
<keyword evidence="7" id="KW-0233">DNA recombination</keyword>
<feature type="domain" description="Core-binding (CB)" evidence="11">
    <location>
        <begin position="6"/>
        <end position="101"/>
    </location>
</feature>
<dbReference type="AlphaFoldDB" id="A0A1G2HKJ1"/>
<dbReference type="GO" id="GO:0005737">
    <property type="term" value="C:cytoplasm"/>
    <property type="evidence" value="ECO:0007669"/>
    <property type="project" value="UniProtKB-SubCell"/>
</dbReference>
<dbReference type="InterPro" id="IPR002104">
    <property type="entry name" value="Integrase_catalytic"/>
</dbReference>
<evidence type="ECO:0000256" key="6">
    <source>
        <dbReference type="ARBA" id="ARBA00023125"/>
    </source>
</evidence>
<evidence type="ECO:0008006" key="14">
    <source>
        <dbReference type="Google" id="ProtNLM"/>
    </source>
</evidence>
<dbReference type="PROSITE" id="PS51898">
    <property type="entry name" value="TYR_RECOMBINASE"/>
    <property type="match status" value="1"/>
</dbReference>
<keyword evidence="3" id="KW-0132">Cell division</keyword>
<dbReference type="Pfam" id="PF00589">
    <property type="entry name" value="Phage_integrase"/>
    <property type="match status" value="1"/>
</dbReference>
<dbReference type="GO" id="GO:0006310">
    <property type="term" value="P:DNA recombination"/>
    <property type="evidence" value="ECO:0007669"/>
    <property type="project" value="UniProtKB-KW"/>
</dbReference>
<proteinExistence type="predicted"/>
<dbReference type="SUPFAM" id="SSF47823">
    <property type="entry name" value="lambda integrase-like, N-terminal domain"/>
    <property type="match status" value="1"/>
</dbReference>
<dbReference type="InterPro" id="IPR010998">
    <property type="entry name" value="Integrase_recombinase_N"/>
</dbReference>
<dbReference type="PANTHER" id="PTHR30349:SF77">
    <property type="entry name" value="TYROSINE RECOMBINASE XERC"/>
    <property type="match status" value="1"/>
</dbReference>
<evidence type="ECO:0000256" key="3">
    <source>
        <dbReference type="ARBA" id="ARBA00022618"/>
    </source>
</evidence>
<evidence type="ECO:0000313" key="12">
    <source>
        <dbReference type="EMBL" id="OGZ62973.1"/>
    </source>
</evidence>
<reference evidence="12 13" key="1">
    <citation type="journal article" date="2016" name="Nat. Commun.">
        <title>Thousands of microbial genomes shed light on interconnected biogeochemical processes in an aquifer system.</title>
        <authorList>
            <person name="Anantharaman K."/>
            <person name="Brown C.T."/>
            <person name="Hug L.A."/>
            <person name="Sharon I."/>
            <person name="Castelle C.J."/>
            <person name="Probst A.J."/>
            <person name="Thomas B.C."/>
            <person name="Singh A."/>
            <person name="Wilkins M.J."/>
            <person name="Karaoz U."/>
            <person name="Brodie E.L."/>
            <person name="Williams K.H."/>
            <person name="Hubbard S.S."/>
            <person name="Banfield J.F."/>
        </authorList>
    </citation>
    <scope>NUCLEOTIDE SEQUENCE [LARGE SCALE GENOMIC DNA]</scope>
</reference>
<dbReference type="GO" id="GO:0015074">
    <property type="term" value="P:DNA integration"/>
    <property type="evidence" value="ECO:0007669"/>
    <property type="project" value="UniProtKB-KW"/>
</dbReference>
<accession>A0A1G2HKJ1</accession>
<sequence length="323" mass="37202">MKKSSKPIKEHLLDFLDYCEIEKGLRNNTQENYKKYLEKFFHWLDQTKNSSLLPHQLTSEHIWSYRLFLSRTPSPATGKLLGKGTQNYYLIALRAFLAYFVAKDILSLPPGKITLPRADKAQKTVKFLSLEQIGKLLASVEPKDAISIRDRAILESFFSTGLRIAELVSLNLEQFNNLKDKKDMELGVIGKGGKPRVVYFSERALGYIKRYLEIRNDIKNANTKALFINFRDTKGDTDSRLTPRSIERMVKKYALLSGTPVFTTPHTLRHSYATDLLNQGVDLRSIQEFLGHSNIATTQIYTHVTNKRLRDIHHQYHSDPDKK</sequence>
<dbReference type="EMBL" id="MHOL01000010">
    <property type="protein sequence ID" value="OGZ62973.1"/>
    <property type="molecule type" value="Genomic_DNA"/>
</dbReference>
<dbReference type="InterPro" id="IPR013762">
    <property type="entry name" value="Integrase-like_cat_sf"/>
</dbReference>
<evidence type="ECO:0000256" key="2">
    <source>
        <dbReference type="ARBA" id="ARBA00022490"/>
    </source>
</evidence>
<protein>
    <recommendedName>
        <fullName evidence="14">Tyrosine recombinase XerC</fullName>
    </recommendedName>
</protein>
<dbReference type="InterPro" id="IPR050090">
    <property type="entry name" value="Tyrosine_recombinase_XerCD"/>
</dbReference>
<comment type="subcellular location">
    <subcellularLocation>
        <location evidence="1">Cytoplasm</location>
    </subcellularLocation>
</comment>
<keyword evidence="4" id="KW-0159">Chromosome partition</keyword>
<comment type="caution">
    <text evidence="12">The sequence shown here is derived from an EMBL/GenBank/DDBJ whole genome shotgun (WGS) entry which is preliminary data.</text>
</comment>
<name>A0A1G2HKJ1_9BACT</name>
<evidence type="ECO:0000256" key="1">
    <source>
        <dbReference type="ARBA" id="ARBA00004496"/>
    </source>
</evidence>
<dbReference type="Pfam" id="PF02899">
    <property type="entry name" value="Phage_int_SAM_1"/>
    <property type="match status" value="1"/>
</dbReference>
<keyword evidence="8" id="KW-0131">Cell cycle</keyword>
<dbReference type="PROSITE" id="PS51900">
    <property type="entry name" value="CB"/>
    <property type="match status" value="1"/>
</dbReference>
<dbReference type="Gene3D" id="1.10.443.10">
    <property type="entry name" value="Intergrase catalytic core"/>
    <property type="match status" value="1"/>
</dbReference>
<evidence type="ECO:0000256" key="8">
    <source>
        <dbReference type="ARBA" id="ARBA00023306"/>
    </source>
</evidence>
<keyword evidence="6 9" id="KW-0238">DNA-binding</keyword>
<evidence type="ECO:0000259" key="10">
    <source>
        <dbReference type="PROSITE" id="PS51898"/>
    </source>
</evidence>
<evidence type="ECO:0000256" key="5">
    <source>
        <dbReference type="ARBA" id="ARBA00022908"/>
    </source>
</evidence>
<evidence type="ECO:0000313" key="13">
    <source>
        <dbReference type="Proteomes" id="UP000178991"/>
    </source>
</evidence>
<dbReference type="GO" id="GO:0051301">
    <property type="term" value="P:cell division"/>
    <property type="evidence" value="ECO:0007669"/>
    <property type="project" value="UniProtKB-KW"/>
</dbReference>
<dbReference type="CDD" id="cd00798">
    <property type="entry name" value="INT_XerDC_C"/>
    <property type="match status" value="1"/>
</dbReference>
<gene>
    <name evidence="12" type="ORF">A2639_01640</name>
</gene>
<evidence type="ECO:0000256" key="7">
    <source>
        <dbReference type="ARBA" id="ARBA00023172"/>
    </source>
</evidence>
<dbReference type="InterPro" id="IPR011010">
    <property type="entry name" value="DNA_brk_join_enz"/>
</dbReference>
<dbReference type="SUPFAM" id="SSF56349">
    <property type="entry name" value="DNA breaking-rejoining enzymes"/>
    <property type="match status" value="1"/>
</dbReference>
<dbReference type="PANTHER" id="PTHR30349">
    <property type="entry name" value="PHAGE INTEGRASE-RELATED"/>
    <property type="match status" value="1"/>
</dbReference>
<dbReference type="GO" id="GO:0007059">
    <property type="term" value="P:chromosome segregation"/>
    <property type="evidence" value="ECO:0007669"/>
    <property type="project" value="UniProtKB-KW"/>
</dbReference>
<keyword evidence="5" id="KW-0229">DNA integration</keyword>